<sequence>MSPTGPAVEDSHATTSEVAPKSVPTLKRKLAECTADGNWHKKPRDATSIASSKTKSMTKSRRAKGGAEMLYSLDQAALERLIQKKIVIADQQAADKAKRAKLQALDDKLAALRAEITTMKAFLKTGAEDKALVEAREGVDKFVSQTIAMSELLSNSSVNTKVAFQEPEIEGQTNSQGANESNHSRSYQMTIVHPVYRLVSHRIFWNSSGKAITSRTPLAAMTMRMFLAARTTIWTTRPDCADDFLSARIAIEGGEDKLRRIRRLNAQLEEMQRQPAPCGDG</sequence>
<name>A0A6G1JBZ9_9PLEO</name>
<feature type="region of interest" description="Disordered" evidence="1">
    <location>
        <begin position="1"/>
        <end position="25"/>
    </location>
</feature>
<keyword evidence="3" id="KW-1185">Reference proteome</keyword>
<accession>A0A6G1JBZ9</accession>
<feature type="region of interest" description="Disordered" evidence="1">
    <location>
        <begin position="37"/>
        <end position="63"/>
    </location>
</feature>
<evidence type="ECO:0000313" key="3">
    <source>
        <dbReference type="Proteomes" id="UP000799291"/>
    </source>
</evidence>
<dbReference type="Proteomes" id="UP000799291">
    <property type="component" value="Unassembled WGS sequence"/>
</dbReference>
<evidence type="ECO:0000313" key="2">
    <source>
        <dbReference type="EMBL" id="KAF2687663.1"/>
    </source>
</evidence>
<proteinExistence type="predicted"/>
<dbReference type="AlphaFoldDB" id="A0A6G1JBZ9"/>
<gene>
    <name evidence="2" type="ORF">K458DRAFT_467088</name>
</gene>
<reference evidence="2" key="1">
    <citation type="journal article" date="2020" name="Stud. Mycol.">
        <title>101 Dothideomycetes genomes: a test case for predicting lifestyles and emergence of pathogens.</title>
        <authorList>
            <person name="Haridas S."/>
            <person name="Albert R."/>
            <person name="Binder M."/>
            <person name="Bloem J."/>
            <person name="Labutti K."/>
            <person name="Salamov A."/>
            <person name="Andreopoulos B."/>
            <person name="Baker S."/>
            <person name="Barry K."/>
            <person name="Bills G."/>
            <person name="Bluhm B."/>
            <person name="Cannon C."/>
            <person name="Castanera R."/>
            <person name="Culley D."/>
            <person name="Daum C."/>
            <person name="Ezra D."/>
            <person name="Gonzalez J."/>
            <person name="Henrissat B."/>
            <person name="Kuo A."/>
            <person name="Liang C."/>
            <person name="Lipzen A."/>
            <person name="Lutzoni F."/>
            <person name="Magnuson J."/>
            <person name="Mondo S."/>
            <person name="Nolan M."/>
            <person name="Ohm R."/>
            <person name="Pangilinan J."/>
            <person name="Park H.-J."/>
            <person name="Ramirez L."/>
            <person name="Alfaro M."/>
            <person name="Sun H."/>
            <person name="Tritt A."/>
            <person name="Yoshinaga Y."/>
            <person name="Zwiers L.-H."/>
            <person name="Turgeon B."/>
            <person name="Goodwin S."/>
            <person name="Spatafora J."/>
            <person name="Crous P."/>
            <person name="Grigoriev I."/>
        </authorList>
    </citation>
    <scope>NUCLEOTIDE SEQUENCE</scope>
    <source>
        <strain evidence="2">CBS 122367</strain>
    </source>
</reference>
<feature type="compositionally biased region" description="Low complexity" evidence="1">
    <location>
        <begin position="46"/>
        <end position="55"/>
    </location>
</feature>
<dbReference type="EMBL" id="MU005574">
    <property type="protein sequence ID" value="KAF2687663.1"/>
    <property type="molecule type" value="Genomic_DNA"/>
</dbReference>
<protein>
    <submittedName>
        <fullName evidence="2">Uncharacterized protein</fullName>
    </submittedName>
</protein>
<evidence type="ECO:0000256" key="1">
    <source>
        <dbReference type="SAM" id="MobiDB-lite"/>
    </source>
</evidence>
<organism evidence="2 3">
    <name type="scientific">Lentithecium fluviatile CBS 122367</name>
    <dbReference type="NCBI Taxonomy" id="1168545"/>
    <lineage>
        <taxon>Eukaryota</taxon>
        <taxon>Fungi</taxon>
        <taxon>Dikarya</taxon>
        <taxon>Ascomycota</taxon>
        <taxon>Pezizomycotina</taxon>
        <taxon>Dothideomycetes</taxon>
        <taxon>Pleosporomycetidae</taxon>
        <taxon>Pleosporales</taxon>
        <taxon>Massarineae</taxon>
        <taxon>Lentitheciaceae</taxon>
        <taxon>Lentithecium</taxon>
    </lineage>
</organism>